<dbReference type="AlphaFoldDB" id="X1BDW4"/>
<reference evidence="1" key="1">
    <citation type="journal article" date="2014" name="Front. Microbiol.">
        <title>High frequency of phylogenetically diverse reductive dehalogenase-homologous genes in deep subseafloor sedimentary metagenomes.</title>
        <authorList>
            <person name="Kawai M."/>
            <person name="Futagami T."/>
            <person name="Toyoda A."/>
            <person name="Takaki Y."/>
            <person name="Nishi S."/>
            <person name="Hori S."/>
            <person name="Arai W."/>
            <person name="Tsubouchi T."/>
            <person name="Morono Y."/>
            <person name="Uchiyama I."/>
            <person name="Ito T."/>
            <person name="Fujiyama A."/>
            <person name="Inagaki F."/>
            <person name="Takami H."/>
        </authorList>
    </citation>
    <scope>NUCLEOTIDE SEQUENCE</scope>
    <source>
        <strain evidence="1">Expedition CK06-06</strain>
    </source>
</reference>
<accession>X1BDW4</accession>
<sequence length="46" mass="5792">CISWSINIIKNKKEVKEKDLDKQYYRNYVKWNELREFIRNEVSKIE</sequence>
<proteinExistence type="predicted"/>
<comment type="caution">
    <text evidence="1">The sequence shown here is derived from an EMBL/GenBank/DDBJ whole genome shotgun (WGS) entry which is preliminary data.</text>
</comment>
<evidence type="ECO:0000313" key="1">
    <source>
        <dbReference type="EMBL" id="GAG82318.1"/>
    </source>
</evidence>
<organism evidence="1">
    <name type="scientific">marine sediment metagenome</name>
    <dbReference type="NCBI Taxonomy" id="412755"/>
    <lineage>
        <taxon>unclassified sequences</taxon>
        <taxon>metagenomes</taxon>
        <taxon>ecological metagenomes</taxon>
    </lineage>
</organism>
<dbReference type="EMBL" id="BART01015271">
    <property type="protein sequence ID" value="GAG82318.1"/>
    <property type="molecule type" value="Genomic_DNA"/>
</dbReference>
<protein>
    <submittedName>
        <fullName evidence="1">Uncharacterized protein</fullName>
    </submittedName>
</protein>
<feature type="non-terminal residue" evidence="1">
    <location>
        <position position="1"/>
    </location>
</feature>
<name>X1BDW4_9ZZZZ</name>
<gene>
    <name evidence="1" type="ORF">S01H4_29700</name>
</gene>